<proteinExistence type="predicted"/>
<reference evidence="3 4" key="1">
    <citation type="submission" date="2023-05" db="EMBL/GenBank/DDBJ databases">
        <title>Pseudodonghicola sp. nov.</title>
        <authorList>
            <person name="Huang J."/>
        </authorList>
    </citation>
    <scope>NUCLEOTIDE SEQUENCE [LARGE SCALE GENOMIC DNA]</scope>
    <source>
        <strain evidence="3 4">IC7</strain>
    </source>
</reference>
<dbReference type="SMART" id="SM00448">
    <property type="entry name" value="REC"/>
    <property type="match status" value="1"/>
</dbReference>
<evidence type="ECO:0000313" key="4">
    <source>
        <dbReference type="Proteomes" id="UP001243757"/>
    </source>
</evidence>
<accession>A0ABT7F6L8</accession>
<sequence length="120" mass="12936">MKTLIVEENPQLGALWADHLRQQGGEVRLARTQEAAILELQSIAFDIIVLDLMLGDGSALAVADFASFRRPQARVIFVTDTSVFSDGSIFNHSANACAYVQSSTAPEDLAAMVAHYGGVR</sequence>
<evidence type="ECO:0000259" key="2">
    <source>
        <dbReference type="PROSITE" id="PS50110"/>
    </source>
</evidence>
<feature type="modified residue" description="4-aspartylphosphate" evidence="1">
    <location>
        <position position="51"/>
    </location>
</feature>
<comment type="caution">
    <text evidence="3">The sequence shown here is derived from an EMBL/GenBank/DDBJ whole genome shotgun (WGS) entry which is preliminary data.</text>
</comment>
<dbReference type="Pfam" id="PF00072">
    <property type="entry name" value="Response_reg"/>
    <property type="match status" value="1"/>
</dbReference>
<name>A0ABT7F6L8_9RHOB</name>
<protein>
    <submittedName>
        <fullName evidence="3">Response regulator</fullName>
    </submittedName>
</protein>
<keyword evidence="1" id="KW-0597">Phosphoprotein</keyword>
<dbReference type="CDD" id="cd00156">
    <property type="entry name" value="REC"/>
    <property type="match status" value="1"/>
</dbReference>
<dbReference type="Proteomes" id="UP001243757">
    <property type="component" value="Unassembled WGS sequence"/>
</dbReference>
<evidence type="ECO:0000313" key="3">
    <source>
        <dbReference type="EMBL" id="MDK3020251.1"/>
    </source>
</evidence>
<organism evidence="3 4">
    <name type="scientific">Pseudodonghicola flavimaris</name>
    <dbReference type="NCBI Taxonomy" id="3050036"/>
    <lineage>
        <taxon>Bacteria</taxon>
        <taxon>Pseudomonadati</taxon>
        <taxon>Pseudomonadota</taxon>
        <taxon>Alphaproteobacteria</taxon>
        <taxon>Rhodobacterales</taxon>
        <taxon>Paracoccaceae</taxon>
        <taxon>Pseudodonghicola</taxon>
    </lineage>
</organism>
<keyword evidence="4" id="KW-1185">Reference proteome</keyword>
<dbReference type="Gene3D" id="3.40.50.2300">
    <property type="match status" value="1"/>
</dbReference>
<gene>
    <name evidence="3" type="ORF">QO033_21420</name>
</gene>
<dbReference type="InterPro" id="IPR001789">
    <property type="entry name" value="Sig_transdc_resp-reg_receiver"/>
</dbReference>
<dbReference type="InterPro" id="IPR011006">
    <property type="entry name" value="CheY-like_superfamily"/>
</dbReference>
<dbReference type="EMBL" id="JASNJD010000023">
    <property type="protein sequence ID" value="MDK3020251.1"/>
    <property type="molecule type" value="Genomic_DNA"/>
</dbReference>
<dbReference type="SUPFAM" id="SSF52172">
    <property type="entry name" value="CheY-like"/>
    <property type="match status" value="1"/>
</dbReference>
<dbReference type="RefSeq" id="WP_284482941.1">
    <property type="nucleotide sequence ID" value="NZ_JASNJD010000023.1"/>
</dbReference>
<feature type="domain" description="Response regulatory" evidence="2">
    <location>
        <begin position="2"/>
        <end position="117"/>
    </location>
</feature>
<evidence type="ECO:0000256" key="1">
    <source>
        <dbReference type="PROSITE-ProRule" id="PRU00169"/>
    </source>
</evidence>
<dbReference type="PROSITE" id="PS50110">
    <property type="entry name" value="RESPONSE_REGULATORY"/>
    <property type="match status" value="1"/>
</dbReference>